<comment type="caution">
    <text evidence="2">The sequence shown here is derived from an EMBL/GenBank/DDBJ whole genome shotgun (WGS) entry which is preliminary data.</text>
</comment>
<accession>A0A927BMC7</accession>
<organism evidence="2">
    <name type="scientific">Streptomyces globisporus</name>
    <dbReference type="NCBI Taxonomy" id="1908"/>
    <lineage>
        <taxon>Bacteria</taxon>
        <taxon>Bacillati</taxon>
        <taxon>Actinomycetota</taxon>
        <taxon>Actinomycetes</taxon>
        <taxon>Kitasatosporales</taxon>
        <taxon>Streptomycetaceae</taxon>
        <taxon>Streptomyces</taxon>
    </lineage>
</organism>
<feature type="compositionally biased region" description="Low complexity" evidence="1">
    <location>
        <begin position="79"/>
        <end position="88"/>
    </location>
</feature>
<evidence type="ECO:0000313" key="2">
    <source>
        <dbReference type="EMBL" id="MBD2829422.1"/>
    </source>
</evidence>
<dbReference type="EMBL" id="JACWUS010000001">
    <property type="protein sequence ID" value="MBD2829422.1"/>
    <property type="molecule type" value="Genomic_DNA"/>
</dbReference>
<proteinExistence type="predicted"/>
<feature type="compositionally biased region" description="Polar residues" evidence="1">
    <location>
        <begin position="29"/>
        <end position="56"/>
    </location>
</feature>
<protein>
    <submittedName>
        <fullName evidence="2">Uncharacterized protein</fullName>
    </submittedName>
</protein>
<feature type="region of interest" description="Disordered" evidence="1">
    <location>
        <begin position="1"/>
        <end position="119"/>
    </location>
</feature>
<dbReference type="AlphaFoldDB" id="A0A927BMC7"/>
<sequence>MLVRTCSTRSARRIAVRGSASAAPEIRSSGPSRCQSTIASSRSTTVIRPQRSSSAARTRENPTPRPPISTEGAVRPAGRAVSAASISSRSERPSEVSIRKHPLAMISKCSPRSRRTTSP</sequence>
<evidence type="ECO:0000256" key="1">
    <source>
        <dbReference type="SAM" id="MobiDB-lite"/>
    </source>
</evidence>
<name>A0A927BMC7_STRGL</name>
<gene>
    <name evidence="2" type="ORF">ID875_16285</name>
</gene>
<reference evidence="2" key="1">
    <citation type="journal article" date="2020" name="PLoS ONE">
        <title>Isolation and characterization of Streptomyces bacteriophages and Streptomyces strains encoding biosynthetic arsenals: Streptomyces strains and phages for antibiotic discovery.</title>
        <authorList>
            <person name="Montano E.T."/>
            <person name="Nideffer J.F."/>
            <person name="Brumage L."/>
            <person name="Erb M."/>
            <person name="Derman A.I."/>
            <person name="Davis J.P."/>
            <person name="Estrada E."/>
            <person name="Fu S."/>
            <person name="Le D."/>
            <person name="Vuppala A."/>
            <person name="Tran C."/>
            <person name="Luterstein E."/>
            <person name="Lakkaraju S."/>
            <person name="Panchagnula S."/>
            <person name="Ren C."/>
            <person name="Doan J."/>
            <person name="Tran S."/>
            <person name="Soriano J."/>
            <person name="Fujita Y."/>
            <person name="Gutala P."/>
            <person name="Fujii Q."/>
            <person name="Lee M."/>
            <person name="Bui A."/>
            <person name="Villarreal C."/>
            <person name="Shing S.R."/>
            <person name="Kim S."/>
            <person name="Freeman D."/>
            <person name="Racha V."/>
            <person name="Ho A."/>
            <person name="Kumar P."/>
            <person name="Falah K."/>
            <person name="Dawson T."/>
            <person name="Enustun E."/>
            <person name="Prichard A."/>
            <person name="Gomez A."/>
            <person name="Khanna K."/>
            <person name="Trigg S."/>
            <person name="Fernandez L."/>
            <person name="Pogliano K."/>
            <person name="Pogliano J."/>
        </authorList>
    </citation>
    <scope>NUCLEOTIDE SEQUENCE</scope>
    <source>
        <strain evidence="2">QF2</strain>
    </source>
</reference>
<feature type="compositionally biased region" description="Basic and acidic residues" evidence="1">
    <location>
        <begin position="89"/>
        <end position="98"/>
    </location>
</feature>